<dbReference type="GO" id="GO:0080043">
    <property type="term" value="F:quercetin 3-O-glucosyltransferase activity"/>
    <property type="evidence" value="ECO:0007669"/>
    <property type="project" value="TreeGrafter"/>
</dbReference>
<dbReference type="EC" id="2.4.1.-" evidence="5"/>
<dbReference type="PANTHER" id="PTHR11926:SF1560">
    <property type="entry name" value="UDP-GLYCOSYLTRANSFERASE 74E1-RELATED"/>
    <property type="match status" value="1"/>
</dbReference>
<accession>A0A8K0DX68</accession>
<evidence type="ECO:0000313" key="7">
    <source>
        <dbReference type="Proteomes" id="UP000796880"/>
    </source>
</evidence>
<dbReference type="SUPFAM" id="SSF53756">
    <property type="entry name" value="UDP-Glycosyltransferase/glycogen phosphorylase"/>
    <property type="match status" value="1"/>
</dbReference>
<gene>
    <name evidence="6" type="ORF">FNV43_RR22976</name>
</gene>
<dbReference type="EMBL" id="VOIH02000010">
    <property type="protein sequence ID" value="KAF3435884.1"/>
    <property type="molecule type" value="Genomic_DNA"/>
</dbReference>
<dbReference type="CDD" id="cd03784">
    <property type="entry name" value="GT1_Gtf-like"/>
    <property type="match status" value="1"/>
</dbReference>
<dbReference type="FunFam" id="3.40.50.2000:FF:000091">
    <property type="entry name" value="Glycosyltransferase"/>
    <property type="match status" value="1"/>
</dbReference>
<dbReference type="Pfam" id="PF00201">
    <property type="entry name" value="UDPGT"/>
    <property type="match status" value="1"/>
</dbReference>
<keyword evidence="3 4" id="KW-0808">Transferase</keyword>
<comment type="similarity">
    <text evidence="1 4">Belongs to the UDP-glycosyltransferase family.</text>
</comment>
<keyword evidence="2 4" id="KW-0328">Glycosyltransferase</keyword>
<organism evidence="6 7">
    <name type="scientific">Rhamnella rubrinervis</name>
    <dbReference type="NCBI Taxonomy" id="2594499"/>
    <lineage>
        <taxon>Eukaryota</taxon>
        <taxon>Viridiplantae</taxon>
        <taxon>Streptophyta</taxon>
        <taxon>Embryophyta</taxon>
        <taxon>Tracheophyta</taxon>
        <taxon>Spermatophyta</taxon>
        <taxon>Magnoliopsida</taxon>
        <taxon>eudicotyledons</taxon>
        <taxon>Gunneridae</taxon>
        <taxon>Pentapetalae</taxon>
        <taxon>rosids</taxon>
        <taxon>fabids</taxon>
        <taxon>Rosales</taxon>
        <taxon>Rhamnaceae</taxon>
        <taxon>rhamnoid group</taxon>
        <taxon>Rhamneae</taxon>
        <taxon>Rhamnella</taxon>
    </lineage>
</organism>
<evidence type="ECO:0000256" key="1">
    <source>
        <dbReference type="ARBA" id="ARBA00009995"/>
    </source>
</evidence>
<evidence type="ECO:0000256" key="4">
    <source>
        <dbReference type="RuleBase" id="RU003718"/>
    </source>
</evidence>
<evidence type="ECO:0000256" key="5">
    <source>
        <dbReference type="RuleBase" id="RU362057"/>
    </source>
</evidence>
<dbReference type="PROSITE" id="PS00375">
    <property type="entry name" value="UDPGT"/>
    <property type="match status" value="1"/>
</dbReference>
<evidence type="ECO:0000313" key="6">
    <source>
        <dbReference type="EMBL" id="KAF3435884.1"/>
    </source>
</evidence>
<dbReference type="OrthoDB" id="5835829at2759"/>
<dbReference type="Gene3D" id="3.40.50.2000">
    <property type="entry name" value="Glycogen Phosphorylase B"/>
    <property type="match status" value="2"/>
</dbReference>
<dbReference type="AlphaFoldDB" id="A0A8K0DX68"/>
<dbReference type="PANTHER" id="PTHR11926">
    <property type="entry name" value="GLUCOSYL/GLUCURONOSYL TRANSFERASES"/>
    <property type="match status" value="1"/>
</dbReference>
<comment type="caution">
    <text evidence="6">The sequence shown here is derived from an EMBL/GenBank/DDBJ whole genome shotgun (WGS) entry which is preliminary data.</text>
</comment>
<dbReference type="GO" id="GO:0080044">
    <property type="term" value="F:quercetin 7-O-glucosyltransferase activity"/>
    <property type="evidence" value="ECO:0007669"/>
    <property type="project" value="TreeGrafter"/>
</dbReference>
<reference evidence="6" key="1">
    <citation type="submission" date="2020-03" db="EMBL/GenBank/DDBJ databases">
        <title>A high-quality chromosome-level genome assembly of a woody plant with both climbing and erect habits, Rhamnella rubrinervis.</title>
        <authorList>
            <person name="Lu Z."/>
            <person name="Yang Y."/>
            <person name="Zhu X."/>
            <person name="Sun Y."/>
        </authorList>
    </citation>
    <scope>NUCLEOTIDE SEQUENCE</scope>
    <source>
        <strain evidence="6">BYM</strain>
        <tissue evidence="6">Leaf</tissue>
    </source>
</reference>
<keyword evidence="7" id="KW-1185">Reference proteome</keyword>
<evidence type="ECO:0000256" key="2">
    <source>
        <dbReference type="ARBA" id="ARBA00022676"/>
    </source>
</evidence>
<sequence length="465" mass="50679">MAGPKLHVAVLAFPFGCHAKPVLNLVCKLATAIPQSHFSFFNTSKSNDALFFSSSHSDFPANVKPYSVEDGVPGGCHLSPANPPESLEVFLAATPENYVRAIDRAVTETGKNVSCLITDGFLLFSGKIAENLNVPWVPVWIPFPSSLSAHIYTDLIRRSYINNGDNNGTLEFVPGLSEMRISDLPDEVLIHGDSEETILSQMLSQTDRLLPRANAIVMNFYEELNPPLLTRDLNSKFQNLFNVGFLTLSLPPSPLPPSDSDPTGCLSWLDGQRTTSVAYISFGTLATPPREELAAIAEALEASGLQFLWSLRDNLADLLPNGFVERTKEVGKIVTWAPQALVLGHGSVGVFVTHCGCNSVYESIANGVPMICRPFFGDHRMIGRAVEEVWGVGVRVEDGVFTKTGLLQCLEVILEDHHQRGKEIEKNVKALKEVILKAAQPNGTASKDLESLMNIISVGTRTNLI</sequence>
<dbReference type="Proteomes" id="UP000796880">
    <property type="component" value="Unassembled WGS sequence"/>
</dbReference>
<dbReference type="InterPro" id="IPR002213">
    <property type="entry name" value="UDP_glucos_trans"/>
</dbReference>
<proteinExistence type="inferred from homology"/>
<protein>
    <recommendedName>
        <fullName evidence="5">Glycosyltransferase</fullName>
        <ecNumber evidence="5">2.4.1.-</ecNumber>
    </recommendedName>
</protein>
<evidence type="ECO:0000256" key="3">
    <source>
        <dbReference type="ARBA" id="ARBA00022679"/>
    </source>
</evidence>
<dbReference type="InterPro" id="IPR035595">
    <property type="entry name" value="UDP_glycos_trans_CS"/>
</dbReference>
<name>A0A8K0DX68_9ROSA</name>
<dbReference type="FunFam" id="3.40.50.2000:FF:000129">
    <property type="entry name" value="Glycosyltransferase"/>
    <property type="match status" value="1"/>
</dbReference>